<feature type="region of interest" description="Disordered" evidence="1">
    <location>
        <begin position="74"/>
        <end position="121"/>
    </location>
</feature>
<sequence>MSSSNTNRQADASHHNKFVPYHPWPEEPSSVISERCTRARINSAIFVSSEGKGFDSIEFIRRYGSQSVLCRKAKSAENVSASERQRRFSEYPEWETEDSTTTGNGSANPASNPRRKKSLKQDSIEMVECHKEPTSTDKVLTGGTGTVPVVPSVTPGAVPVVAGTTPTLVTVGVLPIAIDRTATATATATKLTGGANSINSNSSNNSSPASIVKSSTPKLSNLPTLSVSGPSPPHEEEFL</sequence>
<dbReference type="VEuPathDB" id="VectorBase:ADAR2_005233"/>
<dbReference type="Proteomes" id="UP000000673">
    <property type="component" value="Unassembled WGS sequence"/>
</dbReference>
<feature type="region of interest" description="Disordered" evidence="1">
    <location>
        <begin position="1"/>
        <end position="24"/>
    </location>
</feature>
<reference evidence="3 5" key="1">
    <citation type="journal article" date="2010" name="BMC Genomics">
        <title>Combination of measures distinguishes pre-miRNAs from other stem-loops in the genome of the newly sequenced Anopheles darlingi.</title>
        <authorList>
            <person name="Mendes N.D."/>
            <person name="Freitas A.T."/>
            <person name="Vasconcelos A.T."/>
            <person name="Sagot M.F."/>
        </authorList>
    </citation>
    <scope>NUCLEOTIDE SEQUENCE</scope>
</reference>
<protein>
    <recommendedName>
        <fullName evidence="2">Fibronectin type III domain-containing protein</fullName>
    </recommendedName>
</protein>
<evidence type="ECO:0000313" key="4">
    <source>
        <dbReference type="EnsemblMetazoa" id="ADAC005446-PA"/>
    </source>
</evidence>
<dbReference type="EMBL" id="ADMH02001359">
    <property type="protein sequence ID" value="ETN62845.1"/>
    <property type="molecule type" value="Genomic_DNA"/>
</dbReference>
<evidence type="ECO:0000256" key="1">
    <source>
        <dbReference type="SAM" id="MobiDB-lite"/>
    </source>
</evidence>
<reference evidence="3" key="2">
    <citation type="submission" date="2010-05" db="EMBL/GenBank/DDBJ databases">
        <authorList>
            <person name="Almeida L.G."/>
            <person name="Nicolas M.F."/>
            <person name="Souza R.C."/>
            <person name="Vasconcelos A.T.R."/>
        </authorList>
    </citation>
    <scope>NUCLEOTIDE SEQUENCE</scope>
</reference>
<dbReference type="HOGENOM" id="CLU_1161981_0_0_1"/>
<organism evidence="3">
    <name type="scientific">Anopheles darlingi</name>
    <name type="common">Mosquito</name>
    <dbReference type="NCBI Taxonomy" id="43151"/>
    <lineage>
        <taxon>Eukaryota</taxon>
        <taxon>Metazoa</taxon>
        <taxon>Ecdysozoa</taxon>
        <taxon>Arthropoda</taxon>
        <taxon>Hexapoda</taxon>
        <taxon>Insecta</taxon>
        <taxon>Pterygota</taxon>
        <taxon>Neoptera</taxon>
        <taxon>Endopterygota</taxon>
        <taxon>Diptera</taxon>
        <taxon>Nematocera</taxon>
        <taxon>Culicoidea</taxon>
        <taxon>Culicidae</taxon>
        <taxon>Anophelinae</taxon>
        <taxon>Anopheles</taxon>
    </lineage>
</organism>
<dbReference type="EnsemblMetazoa" id="ADAC005446-RA">
    <property type="protein sequence ID" value="ADAC005446-PA"/>
    <property type="gene ID" value="ADAC005446"/>
</dbReference>
<feature type="compositionally biased region" description="Polar residues" evidence="1">
    <location>
        <begin position="99"/>
        <end position="111"/>
    </location>
</feature>
<feature type="domain" description="Fibronectin type III" evidence="2">
    <location>
        <begin position="26"/>
        <end position="72"/>
    </location>
</feature>
<evidence type="ECO:0000259" key="2">
    <source>
        <dbReference type="Pfam" id="PF16066"/>
    </source>
</evidence>
<proteinExistence type="predicted"/>
<dbReference type="AlphaFoldDB" id="W5JIY3"/>
<evidence type="ECO:0000313" key="3">
    <source>
        <dbReference type="EMBL" id="ETN62845.1"/>
    </source>
</evidence>
<feature type="region of interest" description="Disordered" evidence="1">
    <location>
        <begin position="194"/>
        <end position="239"/>
    </location>
</feature>
<feature type="compositionally biased region" description="Polar residues" evidence="1">
    <location>
        <begin position="216"/>
        <end position="229"/>
    </location>
</feature>
<dbReference type="PANTHER" id="PTHR21104:SF2">
    <property type="entry name" value="FIBRONECTIN TYPE-III DOMAIN-CONTAINING PROTEIN"/>
    <property type="match status" value="1"/>
</dbReference>
<dbReference type="Pfam" id="PF16066">
    <property type="entry name" value="DUF4808"/>
    <property type="match status" value="1"/>
</dbReference>
<dbReference type="OMA" id="QADASHH"/>
<gene>
    <name evidence="3" type="ORF">AND_005446</name>
</gene>
<evidence type="ECO:0000313" key="5">
    <source>
        <dbReference type="Proteomes" id="UP000000673"/>
    </source>
</evidence>
<feature type="compositionally biased region" description="Polar residues" evidence="1">
    <location>
        <begin position="1"/>
        <end position="10"/>
    </location>
</feature>
<name>W5JIY3_ANODA</name>
<feature type="compositionally biased region" description="Low complexity" evidence="1">
    <location>
        <begin position="196"/>
        <end position="215"/>
    </location>
</feature>
<dbReference type="InterPro" id="IPR032073">
    <property type="entry name" value="FNDC5_C"/>
</dbReference>
<reference evidence="4" key="4">
    <citation type="submission" date="2015-06" db="UniProtKB">
        <authorList>
            <consortium name="EnsemblMetazoa"/>
        </authorList>
    </citation>
    <scope>IDENTIFICATION</scope>
</reference>
<keyword evidence="5" id="KW-1185">Reference proteome</keyword>
<reference evidence="3" key="3">
    <citation type="journal article" date="2013" name="Nucleic Acids Res.">
        <title>The genome of Anopheles darlingi, the main neotropical malaria vector.</title>
        <authorList>
            <person name="Marinotti O."/>
            <person name="Cerqueira G.C."/>
            <person name="de Almeida L.G."/>
            <person name="Ferro M.I."/>
            <person name="Loreto E.L."/>
            <person name="Zaha A."/>
            <person name="Teixeira S.M."/>
            <person name="Wespiser A.R."/>
            <person name="Almeida E Silva A."/>
            <person name="Schlindwein A.D."/>
            <person name="Pacheco A.C."/>
            <person name="Silva A.L."/>
            <person name="Graveley B.R."/>
            <person name="Walenz B.P."/>
            <person name="Lima Bde A."/>
            <person name="Ribeiro C.A."/>
            <person name="Nunes-Silva C.G."/>
            <person name="de Carvalho C.R."/>
            <person name="Soares C.M."/>
            <person name="de Menezes C.B."/>
            <person name="Matiolli C."/>
            <person name="Caffrey D."/>
            <person name="Araujo D.A."/>
            <person name="de Oliveira D.M."/>
            <person name="Golenbock D."/>
            <person name="Grisard E.C."/>
            <person name="Fantinatti-Garboggini F."/>
            <person name="de Carvalho F.M."/>
            <person name="Barcellos F.G."/>
            <person name="Prosdocimi F."/>
            <person name="May G."/>
            <person name="Azevedo Junior G.M."/>
            <person name="Guimaraes G.M."/>
            <person name="Goldman G.H."/>
            <person name="Padilha I.Q."/>
            <person name="Batista Jda S."/>
            <person name="Ferro J.A."/>
            <person name="Ribeiro J.M."/>
            <person name="Fietto J.L."/>
            <person name="Dabbas K.M."/>
            <person name="Cerdeira L."/>
            <person name="Agnez-Lima L.F."/>
            <person name="Brocchi M."/>
            <person name="de Carvalho M.O."/>
            <person name="Teixeira Mde M."/>
            <person name="Diniz Maia Mde M."/>
            <person name="Goldman M.H."/>
            <person name="Cruz Schneider M.P."/>
            <person name="Felipe M.S."/>
            <person name="Hungria M."/>
            <person name="Nicolas M.F."/>
            <person name="Pereira M."/>
            <person name="Montes M.A."/>
            <person name="Cantao M.E."/>
            <person name="Vincentz M."/>
            <person name="Rafael M.S."/>
            <person name="Silverman N."/>
            <person name="Stoco P.H."/>
            <person name="Souza R.C."/>
            <person name="Vicentini R."/>
            <person name="Gazzinelli R.T."/>
            <person name="Neves Rde O."/>
            <person name="Silva R."/>
            <person name="Astolfi-Filho S."/>
            <person name="Maciel T.E."/>
            <person name="Urmenyi T.P."/>
            <person name="Tadei W.P."/>
            <person name="Camargo E.P."/>
            <person name="de Vasconcelos A.T."/>
        </authorList>
    </citation>
    <scope>NUCLEOTIDE SEQUENCE</scope>
</reference>
<dbReference type="PANTHER" id="PTHR21104">
    <property type="entry name" value="FIBRONECTIN TYPE III DOMAIN-CONTAINING PROTEIN"/>
    <property type="match status" value="1"/>
</dbReference>
<dbReference type="VEuPathDB" id="VectorBase:ADAC005446"/>
<accession>W5JIY3</accession>